<dbReference type="Proteomes" id="UP001268089">
    <property type="component" value="Unassembled WGS sequence"/>
</dbReference>
<protein>
    <recommendedName>
        <fullName evidence="3">Flagellar hook-associated protein 2 C-terminal domain-containing protein</fullName>
    </recommendedName>
</protein>
<accession>A0ABU1ZQH4</accession>
<evidence type="ECO:0000313" key="1">
    <source>
        <dbReference type="EMBL" id="MDR7307196.1"/>
    </source>
</evidence>
<sequence>MNINDFVKAHAATQYLGASASTQATGGLSLVAQAGLKKADQRIQAQVNTTTAQLSTFGKLQSAVSGTQIAARGLGVLGSTSTAAAQKSAASDFTSAFNTALASAKTSAAQPGEPAAAQSASRTGNNLLRALGADSAAVDALKKVGFSLNTGGSLVLDTKQLDAAQKADPAAVRATLNKLGQQVFSAATQELAGNGNVGLSLSTLNQRSGILKSQQATLSALGQGASPTQSNTGFGSWTNWGVSVYQQSR</sequence>
<keyword evidence="2" id="KW-1185">Reference proteome</keyword>
<organism evidence="1 2">
    <name type="scientific">Rhodoferax saidenbachensis</name>
    <dbReference type="NCBI Taxonomy" id="1484693"/>
    <lineage>
        <taxon>Bacteria</taxon>
        <taxon>Pseudomonadati</taxon>
        <taxon>Pseudomonadota</taxon>
        <taxon>Betaproteobacteria</taxon>
        <taxon>Burkholderiales</taxon>
        <taxon>Comamonadaceae</taxon>
        <taxon>Rhodoferax</taxon>
    </lineage>
</organism>
<proteinExistence type="predicted"/>
<comment type="caution">
    <text evidence="1">The sequence shown here is derived from an EMBL/GenBank/DDBJ whole genome shotgun (WGS) entry which is preliminary data.</text>
</comment>
<reference evidence="1 2" key="1">
    <citation type="submission" date="2023-07" db="EMBL/GenBank/DDBJ databases">
        <title>Sorghum-associated microbial communities from plants grown in Nebraska, USA.</title>
        <authorList>
            <person name="Schachtman D."/>
        </authorList>
    </citation>
    <scope>NUCLEOTIDE SEQUENCE [LARGE SCALE GENOMIC DNA]</scope>
    <source>
        <strain evidence="1 2">BE308</strain>
    </source>
</reference>
<evidence type="ECO:0008006" key="3">
    <source>
        <dbReference type="Google" id="ProtNLM"/>
    </source>
</evidence>
<gene>
    <name evidence="1" type="ORF">J2X15_002483</name>
</gene>
<dbReference type="EMBL" id="JAVDXO010000005">
    <property type="protein sequence ID" value="MDR7307196.1"/>
    <property type="molecule type" value="Genomic_DNA"/>
</dbReference>
<name>A0ABU1ZQH4_9BURK</name>
<evidence type="ECO:0000313" key="2">
    <source>
        <dbReference type="Proteomes" id="UP001268089"/>
    </source>
</evidence>
<dbReference type="RefSeq" id="WP_310343240.1">
    <property type="nucleotide sequence ID" value="NZ_JAVDXO010000005.1"/>
</dbReference>